<dbReference type="Gene3D" id="3.50.50.100">
    <property type="match status" value="1"/>
</dbReference>
<dbReference type="Proteomes" id="UP001600888">
    <property type="component" value="Unassembled WGS sequence"/>
</dbReference>
<dbReference type="Pfam" id="PF07992">
    <property type="entry name" value="Pyr_redox_2"/>
    <property type="match status" value="1"/>
</dbReference>
<dbReference type="PANTHER" id="PTHR43735:SF24">
    <property type="entry name" value="NUCLEOTIDE-DISULPHIDE OXIDOREDUCTASE AMID-LIKE, PUTATIVE (AFU_ORTHOLOGUE AFUA_1G17180)-RELATED"/>
    <property type="match status" value="1"/>
</dbReference>
<protein>
    <recommendedName>
        <fullName evidence="1">FAD/NAD(P)-binding domain-containing protein</fullName>
    </recommendedName>
</protein>
<keyword evidence="3" id="KW-1185">Reference proteome</keyword>
<organism evidence="2 3">
    <name type="scientific">Diaporthe vaccinii</name>
    <dbReference type="NCBI Taxonomy" id="105482"/>
    <lineage>
        <taxon>Eukaryota</taxon>
        <taxon>Fungi</taxon>
        <taxon>Dikarya</taxon>
        <taxon>Ascomycota</taxon>
        <taxon>Pezizomycotina</taxon>
        <taxon>Sordariomycetes</taxon>
        <taxon>Sordariomycetidae</taxon>
        <taxon>Diaporthales</taxon>
        <taxon>Diaporthaceae</taxon>
        <taxon>Diaporthe</taxon>
        <taxon>Diaporthe eres species complex</taxon>
    </lineage>
</organism>
<dbReference type="PANTHER" id="PTHR43735">
    <property type="entry name" value="APOPTOSIS-INDUCING FACTOR 1"/>
    <property type="match status" value="1"/>
</dbReference>
<dbReference type="InterPro" id="IPR023753">
    <property type="entry name" value="FAD/NAD-binding_dom"/>
</dbReference>
<proteinExistence type="predicted"/>
<dbReference type="EMBL" id="JBAWTH010000007">
    <property type="protein sequence ID" value="KAL2291228.1"/>
    <property type="molecule type" value="Genomic_DNA"/>
</dbReference>
<gene>
    <name evidence="2" type="ORF">FJTKL_13864</name>
</gene>
<feature type="domain" description="FAD/NAD(P)-binding" evidence="1">
    <location>
        <begin position="61"/>
        <end position="351"/>
    </location>
</feature>
<comment type="caution">
    <text evidence="2">The sequence shown here is derived from an EMBL/GenBank/DDBJ whole genome shotgun (WGS) entry which is preliminary data.</text>
</comment>
<name>A0ABR4F969_9PEZI</name>
<dbReference type="SUPFAM" id="SSF51905">
    <property type="entry name" value="FAD/NAD(P)-binding domain"/>
    <property type="match status" value="1"/>
</dbReference>
<evidence type="ECO:0000313" key="2">
    <source>
        <dbReference type="EMBL" id="KAL2291228.1"/>
    </source>
</evidence>
<dbReference type="Gene3D" id="3.50.50.60">
    <property type="entry name" value="FAD/NAD(P)-binding domain"/>
    <property type="match status" value="1"/>
</dbReference>
<evidence type="ECO:0000313" key="3">
    <source>
        <dbReference type="Proteomes" id="UP001600888"/>
    </source>
</evidence>
<sequence length="473" mass="50575">MRSLAASLIRGILFLPNRSLVHRSQLALLNNRWSSTCVSSRHISSFTNMGSQFDASELTPFKVLVLGGCYGGLSAALNLIDLSEGRAARQGNGVVPGHDGKIPIDITIVNERDGYYHLIGSPLALADDAYAAKAWVRYADIPALKTPKITTIQGKATGVNPASKRATVLETATQAQRDLAYDYLVVATGLRRAWPVVPQSLYRKQYLTEAGSHISAVTDAPAGVVVVGGGAVGIEMAAELKAVRPETRVTLVHSRDKLLSSEPLPDECKDRALELVRDAGVETVLGRRLAGTEEVAREGGKTVTEVTFTDGQKMDASVVIMAVSRSVPSTEFLPAEALEEGGLIRARPDLRFAGEVPNADVHFGIGDAIKWSGIKRCGGAMHMGYYAAHNIHELVLEKLKGTAPKLLELGEIPPMIGLAVGKKAMSYSPGQGVDSGEEVMRVFFGDDLGFDICWRHMRLGEQTGLPKGSPVGG</sequence>
<dbReference type="InterPro" id="IPR036188">
    <property type="entry name" value="FAD/NAD-bd_sf"/>
</dbReference>
<accession>A0ABR4F969</accession>
<reference evidence="2 3" key="1">
    <citation type="submission" date="2024-03" db="EMBL/GenBank/DDBJ databases">
        <title>A high-quality draft genome sequence of Diaporthe vaccinii, a causative agent of upright dieback and viscid rot disease in cranberry plants.</title>
        <authorList>
            <person name="Sarrasin M."/>
            <person name="Lang B.F."/>
            <person name="Burger G."/>
        </authorList>
    </citation>
    <scope>NUCLEOTIDE SEQUENCE [LARGE SCALE GENOMIC DNA]</scope>
    <source>
        <strain evidence="2 3">IS7</strain>
    </source>
</reference>
<dbReference type="PRINTS" id="PR00411">
    <property type="entry name" value="PNDRDTASEI"/>
</dbReference>
<evidence type="ECO:0000259" key="1">
    <source>
        <dbReference type="Pfam" id="PF07992"/>
    </source>
</evidence>
<dbReference type="PRINTS" id="PR00368">
    <property type="entry name" value="FADPNR"/>
</dbReference>